<gene>
    <name evidence="2" type="ORF">Plec18167_004478</name>
</gene>
<comment type="caution">
    <text evidence="2">The sequence shown here is derived from an EMBL/GenBank/DDBJ whole genome shotgun (WGS) entry which is preliminary data.</text>
</comment>
<proteinExistence type="predicted"/>
<dbReference type="SUPFAM" id="SSF56112">
    <property type="entry name" value="Protein kinase-like (PK-like)"/>
    <property type="match status" value="1"/>
</dbReference>
<protein>
    <recommendedName>
        <fullName evidence="1">Aminoglycoside phosphotransferase domain-containing protein</fullName>
    </recommendedName>
</protein>
<dbReference type="Proteomes" id="UP001583193">
    <property type="component" value="Unassembled WGS sequence"/>
</dbReference>
<dbReference type="EMBL" id="JAVDPF010000012">
    <property type="protein sequence ID" value="KAL1878406.1"/>
    <property type="molecule type" value="Genomic_DNA"/>
</dbReference>
<accession>A0ABR3XQZ4</accession>
<feature type="domain" description="Aminoglycoside phosphotransferase" evidence="1">
    <location>
        <begin position="1"/>
        <end position="230"/>
    </location>
</feature>
<dbReference type="InterPro" id="IPR051035">
    <property type="entry name" value="Mito_inheritance_9"/>
</dbReference>
<dbReference type="PANTHER" id="PTHR36091:SF2">
    <property type="entry name" value="AMINOGLYCOSIDE PHOSPHOTRANSFERASE DOMAIN-CONTAINING PROTEIN"/>
    <property type="match status" value="1"/>
</dbReference>
<dbReference type="Pfam" id="PF01636">
    <property type="entry name" value="APH"/>
    <property type="match status" value="1"/>
</dbReference>
<dbReference type="PANTHER" id="PTHR36091">
    <property type="entry name" value="ALTERED INHERITANCE OF MITOCHONDRIA PROTEIN 9, MITOCHONDRIAL"/>
    <property type="match status" value="1"/>
</dbReference>
<sequence>MDFLRLHGIPNPCIYGYSAMTDNLTGIEYIFMEYVRGTSLSDIWFDLSESSRSTLIRKLVQLERQLFLIRLPASGSLYYAKDVHDLPRKVHIPASTATLDTRFCIGPDMTLALWYGRRLGLQVDRGPYTDTLAASTAGAKKEIAYLKTYGRPLHPIQRLYREIYNYEKQSHLKHLDNLENYLKAASSIIPDDKEALARPTIRHPDLNPVNIFLSDDLDITAVIDWQHCAILPLFLQCGIPDSIQNYGDDISENLEIPKLSRDFDELSEDEQSHELELFRKRQLHYFYVQTTRKLNPLHYDALTHQFSGLRHKLFRHTSDPWEGDNITLKADLIQLTRCWSDIIHAGQRGSESENKICPINYSEEDARECLRLSEAQSQADEQYEICKQIIGVACEGWVPADRYDEARKREIKLKADALDAAESEEERETVSRNWIFDDFDESEYM</sequence>
<reference evidence="2 3" key="1">
    <citation type="journal article" date="2024" name="IMA Fungus">
        <title>IMA Genome - F19 : A genome assembly and annotation guide to empower mycologists, including annotated draft genome sequences of Ceratocystis pirilliformis, Diaporthe australafricana, Fusarium ophioides, Paecilomyces lecythidis, and Sporothrix stenoceras.</title>
        <authorList>
            <person name="Aylward J."/>
            <person name="Wilson A.M."/>
            <person name="Visagie C.M."/>
            <person name="Spraker J."/>
            <person name="Barnes I."/>
            <person name="Buitendag C."/>
            <person name="Ceriani C."/>
            <person name="Del Mar Angel L."/>
            <person name="du Plessis D."/>
            <person name="Fuchs T."/>
            <person name="Gasser K."/>
            <person name="Kramer D."/>
            <person name="Li W."/>
            <person name="Munsamy K."/>
            <person name="Piso A."/>
            <person name="Price J.L."/>
            <person name="Sonnekus B."/>
            <person name="Thomas C."/>
            <person name="van der Nest A."/>
            <person name="van Dijk A."/>
            <person name="van Heerden A."/>
            <person name="van Vuuren N."/>
            <person name="Yilmaz N."/>
            <person name="Duong T.A."/>
            <person name="van der Merwe N.A."/>
            <person name="Wingfield M.J."/>
            <person name="Wingfield B.D."/>
        </authorList>
    </citation>
    <scope>NUCLEOTIDE SEQUENCE [LARGE SCALE GENOMIC DNA]</scope>
    <source>
        <strain evidence="2 3">CMW 18167</strain>
    </source>
</reference>
<dbReference type="InterPro" id="IPR011009">
    <property type="entry name" value="Kinase-like_dom_sf"/>
</dbReference>
<evidence type="ECO:0000313" key="2">
    <source>
        <dbReference type="EMBL" id="KAL1878406.1"/>
    </source>
</evidence>
<keyword evidence="3" id="KW-1185">Reference proteome</keyword>
<name>A0ABR3XQZ4_9EURO</name>
<evidence type="ECO:0000259" key="1">
    <source>
        <dbReference type="Pfam" id="PF01636"/>
    </source>
</evidence>
<dbReference type="InterPro" id="IPR002575">
    <property type="entry name" value="Aminoglycoside_PTrfase"/>
</dbReference>
<evidence type="ECO:0000313" key="3">
    <source>
        <dbReference type="Proteomes" id="UP001583193"/>
    </source>
</evidence>
<dbReference type="Gene3D" id="3.90.1200.10">
    <property type="match status" value="1"/>
</dbReference>
<organism evidence="2 3">
    <name type="scientific">Paecilomyces lecythidis</name>
    <dbReference type="NCBI Taxonomy" id="3004212"/>
    <lineage>
        <taxon>Eukaryota</taxon>
        <taxon>Fungi</taxon>
        <taxon>Dikarya</taxon>
        <taxon>Ascomycota</taxon>
        <taxon>Pezizomycotina</taxon>
        <taxon>Eurotiomycetes</taxon>
        <taxon>Eurotiomycetidae</taxon>
        <taxon>Eurotiales</taxon>
        <taxon>Thermoascaceae</taxon>
        <taxon>Paecilomyces</taxon>
    </lineage>
</organism>